<protein>
    <submittedName>
        <fullName evidence="3">Uncharacterized protein</fullName>
    </submittedName>
</protein>
<accession>A0A084AHW8</accession>
<evidence type="ECO:0000256" key="1">
    <source>
        <dbReference type="SAM" id="MobiDB-lite"/>
    </source>
</evidence>
<dbReference type="Proteomes" id="UP000028045">
    <property type="component" value="Unassembled WGS sequence"/>
</dbReference>
<dbReference type="AlphaFoldDB" id="A0A084AHW8"/>
<gene>
    <name evidence="3" type="ORF">S7711_10787</name>
</gene>
<evidence type="ECO:0000256" key="2">
    <source>
        <dbReference type="SAM" id="Phobius"/>
    </source>
</evidence>
<keyword evidence="2" id="KW-0472">Membrane</keyword>
<feature type="region of interest" description="Disordered" evidence="1">
    <location>
        <begin position="123"/>
        <end position="174"/>
    </location>
</feature>
<feature type="compositionally biased region" description="Polar residues" evidence="1">
    <location>
        <begin position="127"/>
        <end position="137"/>
    </location>
</feature>
<feature type="region of interest" description="Disordered" evidence="1">
    <location>
        <begin position="1"/>
        <end position="47"/>
    </location>
</feature>
<dbReference type="HOGENOM" id="CLU_1046538_0_0_1"/>
<feature type="transmembrane region" description="Helical" evidence="2">
    <location>
        <begin position="98"/>
        <end position="120"/>
    </location>
</feature>
<evidence type="ECO:0000313" key="3">
    <source>
        <dbReference type="EMBL" id="KEY64897.1"/>
    </source>
</evidence>
<keyword evidence="4" id="KW-1185">Reference proteome</keyword>
<organism evidence="3 4">
    <name type="scientific">Stachybotrys chartarum (strain CBS 109288 / IBT 7711)</name>
    <name type="common">Toxic black mold</name>
    <name type="synonym">Stilbospora chartarum</name>
    <dbReference type="NCBI Taxonomy" id="1280523"/>
    <lineage>
        <taxon>Eukaryota</taxon>
        <taxon>Fungi</taxon>
        <taxon>Dikarya</taxon>
        <taxon>Ascomycota</taxon>
        <taxon>Pezizomycotina</taxon>
        <taxon>Sordariomycetes</taxon>
        <taxon>Hypocreomycetidae</taxon>
        <taxon>Hypocreales</taxon>
        <taxon>Stachybotryaceae</taxon>
        <taxon>Stachybotrys</taxon>
    </lineage>
</organism>
<proteinExistence type="predicted"/>
<keyword evidence="2" id="KW-0812">Transmembrane</keyword>
<name>A0A084AHW8_STACB</name>
<feature type="compositionally biased region" description="Low complexity" evidence="1">
    <location>
        <begin position="154"/>
        <end position="164"/>
    </location>
</feature>
<dbReference type="OrthoDB" id="10528525at2759"/>
<keyword evidence="2" id="KW-1133">Transmembrane helix</keyword>
<evidence type="ECO:0000313" key="4">
    <source>
        <dbReference type="Proteomes" id="UP000028045"/>
    </source>
</evidence>
<feature type="compositionally biased region" description="Polar residues" evidence="1">
    <location>
        <begin position="1"/>
        <end position="23"/>
    </location>
</feature>
<reference evidence="3 4" key="1">
    <citation type="journal article" date="2014" name="BMC Genomics">
        <title>Comparative genome sequencing reveals chemotype-specific gene clusters in the toxigenic black mold Stachybotrys.</title>
        <authorList>
            <person name="Semeiks J."/>
            <person name="Borek D."/>
            <person name="Otwinowski Z."/>
            <person name="Grishin N.V."/>
        </authorList>
    </citation>
    <scope>NUCLEOTIDE SEQUENCE [LARGE SCALE GENOMIC DNA]</scope>
    <source>
        <strain evidence="4">CBS 109288 / IBT 7711</strain>
    </source>
</reference>
<sequence length="281" mass="31106">MDNATLSIQYVPNTQKPNDQSQRPPSPPPEIYVSPLPKSDATDDPLPQAAYSLLPELVPQLRHKPEAHYSAPIALMREEAPEPAAYKHAKPWWVKYRVWLYLVAILFAGAAIGGGIGWALRGREGSPESQPPSLETPTTPPIKSSVPDPPPPASSTTSARSRFPTPVPNVYMSRQTGNRSHRTYNCNLAHHYVDACLNSVVLEYNEDEYLHSPCNFFLDLHDGLVYNLGCNVSGYGPVVRHQESGETLPGECVEANRFSWAYADGAFLSSYYMFSYGQEEG</sequence>
<dbReference type="EMBL" id="KL648721">
    <property type="protein sequence ID" value="KEY64897.1"/>
    <property type="molecule type" value="Genomic_DNA"/>
</dbReference>